<dbReference type="Proteomes" id="UP000095286">
    <property type="component" value="Unplaced"/>
</dbReference>
<accession>A0AC35TN69</accession>
<name>A0AC35TN69_9BILA</name>
<sequence length="77" mass="8391">MARGAMKIQAQAKAQKKADSMKKGTDISASKAHAQAALKHQCKICLTMMPDPKTYKSHFQAKHPKAELPAELVDVAM</sequence>
<proteinExistence type="predicted"/>
<evidence type="ECO:0000313" key="2">
    <source>
        <dbReference type="WBParaSite" id="RSKR_0000258800.1"/>
    </source>
</evidence>
<dbReference type="WBParaSite" id="RSKR_0000258800.1">
    <property type="protein sequence ID" value="RSKR_0000258800.1"/>
    <property type="gene ID" value="RSKR_0000258800"/>
</dbReference>
<protein>
    <submittedName>
        <fullName evidence="2">4F5 domain-containing protein</fullName>
    </submittedName>
</protein>
<reference evidence="2" key="1">
    <citation type="submission" date="2016-11" db="UniProtKB">
        <authorList>
            <consortium name="WormBaseParasite"/>
        </authorList>
    </citation>
    <scope>IDENTIFICATION</scope>
    <source>
        <strain evidence="2">KR3021</strain>
    </source>
</reference>
<organism evidence="1 2">
    <name type="scientific">Rhabditophanes sp. KR3021</name>
    <dbReference type="NCBI Taxonomy" id="114890"/>
    <lineage>
        <taxon>Eukaryota</taxon>
        <taxon>Metazoa</taxon>
        <taxon>Ecdysozoa</taxon>
        <taxon>Nematoda</taxon>
        <taxon>Chromadorea</taxon>
        <taxon>Rhabditida</taxon>
        <taxon>Tylenchina</taxon>
        <taxon>Panagrolaimomorpha</taxon>
        <taxon>Strongyloidoidea</taxon>
        <taxon>Alloionematidae</taxon>
        <taxon>Rhabditophanes</taxon>
    </lineage>
</organism>
<evidence type="ECO:0000313" key="1">
    <source>
        <dbReference type="Proteomes" id="UP000095286"/>
    </source>
</evidence>